<dbReference type="EMBL" id="LSRX01000115">
    <property type="protein sequence ID" value="OLQ08552.1"/>
    <property type="molecule type" value="Genomic_DNA"/>
</dbReference>
<sequence>MSSPQTPLGPVQPRLCVTPSGDGPALTTASASRGLVRPRRSFPAEVEAEAVTTCTALFCSATPSSRSSRPQGRGGEGLRRDLLAFYDRHDDALADLMVHLEEGAVLAHVAIVEARLPALLRGAEAVDEADPQPLMDDRCRRAGTVRQVRISDLSRRTLVLLLRWAYGACAKYEVERLGTLLREAILESLDLTHFASVLRESHVRQISGLKQGCMRFALHNFDTLVERPELFMHTLSDLPEVVSDLFRLGRLWKDAEGEGGRSAPGRPAPAVPSTIVSDFCRLFDAARLEEHGEEGGSSREDSGDRPRTAPRHRGQHDFVPDCRVVVGEDMYLAHSAVLAARSEFFRAAFASEMVERTSLMVTLQHCRGDRPRRESVLAMLYFLYTGKTTKVNGSNAIEVLSLLGAEHGDEGDCSGGFLQLHDAATLRRACEAAAESAESLPASASTH</sequence>
<dbReference type="Gene3D" id="3.30.710.10">
    <property type="entry name" value="Potassium Channel Kv1.1, Chain A"/>
    <property type="match status" value="2"/>
</dbReference>
<dbReference type="InterPro" id="IPR000210">
    <property type="entry name" value="BTB/POZ_dom"/>
</dbReference>
<dbReference type="PANTHER" id="PTHR24413">
    <property type="entry name" value="SPECKLE-TYPE POZ PROTEIN"/>
    <property type="match status" value="1"/>
</dbReference>
<feature type="compositionally biased region" description="Basic and acidic residues" evidence="1">
    <location>
        <begin position="290"/>
        <end position="307"/>
    </location>
</feature>
<evidence type="ECO:0000259" key="2">
    <source>
        <dbReference type="PROSITE" id="PS50097"/>
    </source>
</evidence>
<dbReference type="PROSITE" id="PS50097">
    <property type="entry name" value="BTB"/>
    <property type="match status" value="1"/>
</dbReference>
<reference evidence="3 4" key="1">
    <citation type="submission" date="2016-02" db="EMBL/GenBank/DDBJ databases">
        <title>Genome analysis of coral dinoflagellate symbionts highlights evolutionary adaptations to a symbiotic lifestyle.</title>
        <authorList>
            <person name="Aranda M."/>
            <person name="Li Y."/>
            <person name="Liew Y.J."/>
            <person name="Baumgarten S."/>
            <person name="Simakov O."/>
            <person name="Wilson M."/>
            <person name="Piel J."/>
            <person name="Ashoor H."/>
            <person name="Bougouffa S."/>
            <person name="Bajic V.B."/>
            <person name="Ryu T."/>
            <person name="Ravasi T."/>
            <person name="Bayer T."/>
            <person name="Micklem G."/>
            <person name="Kim H."/>
            <person name="Bhak J."/>
            <person name="Lajeunesse T.C."/>
            <person name="Voolstra C.R."/>
        </authorList>
    </citation>
    <scope>NUCLEOTIDE SEQUENCE [LARGE SCALE GENOMIC DNA]</scope>
    <source>
        <strain evidence="3 4">CCMP2467</strain>
    </source>
</reference>
<evidence type="ECO:0000313" key="4">
    <source>
        <dbReference type="Proteomes" id="UP000186817"/>
    </source>
</evidence>
<feature type="domain" description="BTB" evidence="2">
    <location>
        <begin position="320"/>
        <end position="392"/>
    </location>
</feature>
<proteinExistence type="predicted"/>
<dbReference type="Pfam" id="PF00651">
    <property type="entry name" value="BTB"/>
    <property type="match status" value="1"/>
</dbReference>
<dbReference type="AlphaFoldDB" id="A0A1Q9EM97"/>
<protein>
    <recommendedName>
        <fullName evidence="2">BTB domain-containing protein</fullName>
    </recommendedName>
</protein>
<evidence type="ECO:0000256" key="1">
    <source>
        <dbReference type="SAM" id="MobiDB-lite"/>
    </source>
</evidence>
<organism evidence="3 4">
    <name type="scientific">Symbiodinium microadriaticum</name>
    <name type="common">Dinoflagellate</name>
    <name type="synonym">Zooxanthella microadriatica</name>
    <dbReference type="NCBI Taxonomy" id="2951"/>
    <lineage>
        <taxon>Eukaryota</taxon>
        <taxon>Sar</taxon>
        <taxon>Alveolata</taxon>
        <taxon>Dinophyceae</taxon>
        <taxon>Suessiales</taxon>
        <taxon>Symbiodiniaceae</taxon>
        <taxon>Symbiodinium</taxon>
    </lineage>
</organism>
<feature type="region of interest" description="Disordered" evidence="1">
    <location>
        <begin position="1"/>
        <end position="37"/>
    </location>
</feature>
<comment type="caution">
    <text evidence="3">The sequence shown here is derived from an EMBL/GenBank/DDBJ whole genome shotgun (WGS) entry which is preliminary data.</text>
</comment>
<accession>A0A1Q9EM97</accession>
<dbReference type="Proteomes" id="UP000186817">
    <property type="component" value="Unassembled WGS sequence"/>
</dbReference>
<evidence type="ECO:0000313" key="3">
    <source>
        <dbReference type="EMBL" id="OLQ08552.1"/>
    </source>
</evidence>
<dbReference type="OrthoDB" id="10250130at2759"/>
<keyword evidence="4" id="KW-1185">Reference proteome</keyword>
<name>A0A1Q9EM97_SYMMI</name>
<dbReference type="SUPFAM" id="SSF54695">
    <property type="entry name" value="POZ domain"/>
    <property type="match status" value="1"/>
</dbReference>
<dbReference type="CDD" id="cd18186">
    <property type="entry name" value="BTB_POZ_ZBTB_KLHL-like"/>
    <property type="match status" value="1"/>
</dbReference>
<feature type="region of interest" description="Disordered" evidence="1">
    <location>
        <begin position="290"/>
        <end position="314"/>
    </location>
</feature>
<dbReference type="InterPro" id="IPR011333">
    <property type="entry name" value="SKP1/BTB/POZ_sf"/>
</dbReference>
<dbReference type="SMART" id="SM00225">
    <property type="entry name" value="BTB"/>
    <property type="match status" value="1"/>
</dbReference>
<gene>
    <name evidence="3" type="ORF">AK812_SmicGene7959</name>
</gene>